<gene>
    <name evidence="2" type="ORF">METZ01_LOCUS97094</name>
</gene>
<feature type="domain" description="ARG and Rhodanese-Phosphatase-superfamily-associated" evidence="1">
    <location>
        <begin position="17"/>
        <end position="226"/>
    </location>
</feature>
<dbReference type="AlphaFoldDB" id="A0A381VVC7"/>
<dbReference type="EMBL" id="UINC01009895">
    <property type="protein sequence ID" value="SVA44240.1"/>
    <property type="molecule type" value="Genomic_DNA"/>
</dbReference>
<feature type="non-terminal residue" evidence="2">
    <location>
        <position position="227"/>
    </location>
</feature>
<proteinExistence type="predicted"/>
<evidence type="ECO:0000313" key="2">
    <source>
        <dbReference type="EMBL" id="SVA44240.1"/>
    </source>
</evidence>
<dbReference type="InterPro" id="IPR046699">
    <property type="entry name" value="ARPP-1"/>
</dbReference>
<sequence>MKEQKEDKILGRAVATLKVAPLQTYQNMTVAPLIGVTEEEGPEYLTLTEALAEDLLEVTEIDHGGSVPNLRVRNLSEGSVLLLDGEELMGAKQNRVLNTSVLVAGQTEVVVPVSCTEQGRWQYKSDKFMDSGVMMAKMVRSCKSQSVTQSLRTQSSYDSNQGAVWNSIAHLSTNTSSYSPTGAMKAVYEQSESDLIGYRESFPLVKGQRGVLFFISGSFAGSEILSR</sequence>
<accession>A0A381VVC7</accession>
<organism evidence="2">
    <name type="scientific">marine metagenome</name>
    <dbReference type="NCBI Taxonomy" id="408172"/>
    <lineage>
        <taxon>unclassified sequences</taxon>
        <taxon>metagenomes</taxon>
        <taxon>ecological metagenomes</taxon>
    </lineage>
</organism>
<evidence type="ECO:0000259" key="1">
    <source>
        <dbReference type="Pfam" id="PF20208"/>
    </source>
</evidence>
<protein>
    <recommendedName>
        <fullName evidence="1">ARG and Rhodanese-Phosphatase-superfamily-associated domain-containing protein</fullName>
    </recommendedName>
</protein>
<name>A0A381VVC7_9ZZZZ</name>
<dbReference type="Pfam" id="PF20208">
    <property type="entry name" value="ARPP-1"/>
    <property type="match status" value="1"/>
</dbReference>
<reference evidence="2" key="1">
    <citation type="submission" date="2018-05" db="EMBL/GenBank/DDBJ databases">
        <authorList>
            <person name="Lanie J.A."/>
            <person name="Ng W.-L."/>
            <person name="Kazmierczak K.M."/>
            <person name="Andrzejewski T.M."/>
            <person name="Davidsen T.M."/>
            <person name="Wayne K.J."/>
            <person name="Tettelin H."/>
            <person name="Glass J.I."/>
            <person name="Rusch D."/>
            <person name="Podicherti R."/>
            <person name="Tsui H.-C.T."/>
            <person name="Winkler M.E."/>
        </authorList>
    </citation>
    <scope>NUCLEOTIDE SEQUENCE</scope>
</reference>